<evidence type="ECO:0000259" key="1">
    <source>
        <dbReference type="Pfam" id="PF13468"/>
    </source>
</evidence>
<sequence>MSFVSTNRLDHVVHLTPVASVQETTEQFRHLGFNVLSGGTHEDQLTANALVVLGDGAYFELISFTRNVSDYPPGSPPRKARENHRWASQKPGWVDYGFLGNGSLTERISDIIDARAGRKLYEPEFHGGRKNPDGQVLEWLITSAVEADRIGVLPFYRGDIISRKLRVPTSPASNIQHPNTAVGFSHIHVLSREEDIVKIAQEITHTVGHEPKTTEMMTFSWPIQTDADFDSRLILSAPSNSEEREFLDERNHAAAIYEIGFRVKDEQKQGVVMTPHARIVFVLDQKK</sequence>
<name>A0A0D0B9B9_9AGAR</name>
<proteinExistence type="predicted"/>
<dbReference type="EMBL" id="KN834776">
    <property type="protein sequence ID" value="KIK60215.1"/>
    <property type="molecule type" value="Genomic_DNA"/>
</dbReference>
<dbReference type="Proteomes" id="UP000053593">
    <property type="component" value="Unassembled WGS sequence"/>
</dbReference>
<dbReference type="Gene3D" id="3.10.180.10">
    <property type="entry name" value="2,3-Dihydroxybiphenyl 1,2-Dioxygenase, domain 1"/>
    <property type="match status" value="1"/>
</dbReference>
<accession>A0A0D0B9B9</accession>
<protein>
    <recommendedName>
        <fullName evidence="1">Glyoxalase-like domain-containing protein</fullName>
    </recommendedName>
</protein>
<dbReference type="InterPro" id="IPR029068">
    <property type="entry name" value="Glyas_Bleomycin-R_OHBP_Dase"/>
</dbReference>
<dbReference type="PANTHER" id="PTHR40265">
    <property type="entry name" value="BLL2707 PROTEIN"/>
    <property type="match status" value="1"/>
</dbReference>
<dbReference type="HOGENOM" id="CLU_058475_1_0_1"/>
<evidence type="ECO:0000313" key="2">
    <source>
        <dbReference type="EMBL" id="KIK60215.1"/>
    </source>
</evidence>
<dbReference type="SUPFAM" id="SSF54593">
    <property type="entry name" value="Glyoxalase/Bleomycin resistance protein/Dihydroxybiphenyl dioxygenase"/>
    <property type="match status" value="1"/>
</dbReference>
<keyword evidence="3" id="KW-1185">Reference proteome</keyword>
<dbReference type="Pfam" id="PF13468">
    <property type="entry name" value="Glyoxalase_3"/>
    <property type="match status" value="1"/>
</dbReference>
<feature type="domain" description="Glyoxalase-like" evidence="1">
    <location>
        <begin position="9"/>
        <end position="195"/>
    </location>
</feature>
<reference evidence="2 3" key="1">
    <citation type="submission" date="2014-04" db="EMBL/GenBank/DDBJ databases">
        <title>Evolutionary Origins and Diversification of the Mycorrhizal Mutualists.</title>
        <authorList>
            <consortium name="DOE Joint Genome Institute"/>
            <consortium name="Mycorrhizal Genomics Consortium"/>
            <person name="Kohler A."/>
            <person name="Kuo A."/>
            <person name="Nagy L.G."/>
            <person name="Floudas D."/>
            <person name="Copeland A."/>
            <person name="Barry K.W."/>
            <person name="Cichocki N."/>
            <person name="Veneault-Fourrey C."/>
            <person name="LaButti K."/>
            <person name="Lindquist E.A."/>
            <person name="Lipzen A."/>
            <person name="Lundell T."/>
            <person name="Morin E."/>
            <person name="Murat C."/>
            <person name="Riley R."/>
            <person name="Ohm R."/>
            <person name="Sun H."/>
            <person name="Tunlid A."/>
            <person name="Henrissat B."/>
            <person name="Grigoriev I.V."/>
            <person name="Hibbett D.S."/>
            <person name="Martin F."/>
        </authorList>
    </citation>
    <scope>NUCLEOTIDE SEQUENCE [LARGE SCALE GENOMIC DNA]</scope>
    <source>
        <strain evidence="2 3">FD-317 M1</strain>
    </source>
</reference>
<gene>
    <name evidence="2" type="ORF">GYMLUDRAFT_85528</name>
</gene>
<dbReference type="PANTHER" id="PTHR40265:SF1">
    <property type="entry name" value="GLYOXALASE-LIKE DOMAIN-CONTAINING PROTEIN"/>
    <property type="match status" value="1"/>
</dbReference>
<dbReference type="AlphaFoldDB" id="A0A0D0B9B9"/>
<evidence type="ECO:0000313" key="3">
    <source>
        <dbReference type="Proteomes" id="UP000053593"/>
    </source>
</evidence>
<organism evidence="2 3">
    <name type="scientific">Collybiopsis luxurians FD-317 M1</name>
    <dbReference type="NCBI Taxonomy" id="944289"/>
    <lineage>
        <taxon>Eukaryota</taxon>
        <taxon>Fungi</taxon>
        <taxon>Dikarya</taxon>
        <taxon>Basidiomycota</taxon>
        <taxon>Agaricomycotina</taxon>
        <taxon>Agaricomycetes</taxon>
        <taxon>Agaricomycetidae</taxon>
        <taxon>Agaricales</taxon>
        <taxon>Marasmiineae</taxon>
        <taxon>Omphalotaceae</taxon>
        <taxon>Collybiopsis</taxon>
        <taxon>Collybiopsis luxurians</taxon>
    </lineage>
</organism>
<dbReference type="OrthoDB" id="408973at2759"/>
<dbReference type="InterPro" id="IPR025870">
    <property type="entry name" value="Glyoxalase-like_dom"/>
</dbReference>